<dbReference type="Pfam" id="PF00149">
    <property type="entry name" value="Metallophos"/>
    <property type="match status" value="1"/>
</dbReference>
<organism evidence="2 3">
    <name type="scientific">Deinococcus roseus</name>
    <dbReference type="NCBI Taxonomy" id="392414"/>
    <lineage>
        <taxon>Bacteria</taxon>
        <taxon>Thermotogati</taxon>
        <taxon>Deinococcota</taxon>
        <taxon>Deinococci</taxon>
        <taxon>Deinococcales</taxon>
        <taxon>Deinococcaceae</taxon>
        <taxon>Deinococcus</taxon>
    </lineage>
</organism>
<sequence length="214" mass="23954">MQRVTMKIVCISDTHNQHDQLQLPHSDVLIHAGDFSMRGHVAETQAFLTWFAAQPHPHKIFIAGNHDFIFEKRRKKARAMVPDGVIYLEDEGVTLEGVKFWGSPITPTFFDWAFNRGPATIGSYWDLIPDDTNVLITHGPPFGTLDQVLPEGEHVGCPRLLAALESRLCPKLHVFGHIHEAYGQFVQGGRVSVNASMLNQEYLPVNPPVVVELS</sequence>
<evidence type="ECO:0000313" key="3">
    <source>
        <dbReference type="Proteomes" id="UP000632222"/>
    </source>
</evidence>
<dbReference type="EMBL" id="BMOD01000025">
    <property type="protein sequence ID" value="GGJ52594.1"/>
    <property type="molecule type" value="Genomic_DNA"/>
</dbReference>
<dbReference type="PANTHER" id="PTHR12905">
    <property type="entry name" value="METALLOPHOSPHOESTERASE"/>
    <property type="match status" value="1"/>
</dbReference>
<dbReference type="InterPro" id="IPR004843">
    <property type="entry name" value="Calcineurin-like_PHP"/>
</dbReference>
<evidence type="ECO:0000259" key="1">
    <source>
        <dbReference type="Pfam" id="PF00149"/>
    </source>
</evidence>
<dbReference type="SUPFAM" id="SSF56300">
    <property type="entry name" value="Metallo-dependent phosphatases"/>
    <property type="match status" value="1"/>
</dbReference>
<evidence type="ECO:0000313" key="2">
    <source>
        <dbReference type="EMBL" id="GGJ52594.1"/>
    </source>
</evidence>
<comment type="caution">
    <text evidence="2">The sequence shown here is derived from an EMBL/GenBank/DDBJ whole genome shotgun (WGS) entry which is preliminary data.</text>
</comment>
<feature type="domain" description="Calcineurin-like phosphoesterase" evidence="1">
    <location>
        <begin position="6"/>
        <end position="180"/>
    </location>
</feature>
<name>A0ABQ2DC24_9DEIO</name>
<dbReference type="Proteomes" id="UP000632222">
    <property type="component" value="Unassembled WGS sequence"/>
</dbReference>
<proteinExistence type="predicted"/>
<dbReference type="Gene3D" id="3.60.21.10">
    <property type="match status" value="1"/>
</dbReference>
<keyword evidence="3" id="KW-1185">Reference proteome</keyword>
<gene>
    <name evidence="2" type="ORF">GCM10008938_43230</name>
</gene>
<dbReference type="CDD" id="cd07379">
    <property type="entry name" value="MPP_239FB"/>
    <property type="match status" value="1"/>
</dbReference>
<dbReference type="PANTHER" id="PTHR12905:SF0">
    <property type="entry name" value="CALCINEURIN-LIKE PHOSPHOESTERASE DOMAIN-CONTAINING PROTEIN"/>
    <property type="match status" value="1"/>
</dbReference>
<dbReference type="InterPro" id="IPR029052">
    <property type="entry name" value="Metallo-depent_PP-like"/>
</dbReference>
<dbReference type="InterPro" id="IPR051693">
    <property type="entry name" value="UPF0046_metallophosphoest"/>
</dbReference>
<accession>A0ABQ2DC24</accession>
<protein>
    <recommendedName>
        <fullName evidence="1">Calcineurin-like phosphoesterase domain-containing protein</fullName>
    </recommendedName>
</protein>
<reference evidence="3" key="1">
    <citation type="journal article" date="2019" name="Int. J. Syst. Evol. Microbiol.">
        <title>The Global Catalogue of Microorganisms (GCM) 10K type strain sequencing project: providing services to taxonomists for standard genome sequencing and annotation.</title>
        <authorList>
            <consortium name="The Broad Institute Genomics Platform"/>
            <consortium name="The Broad Institute Genome Sequencing Center for Infectious Disease"/>
            <person name="Wu L."/>
            <person name="Ma J."/>
        </authorList>
    </citation>
    <scope>NUCLEOTIDE SEQUENCE [LARGE SCALE GENOMIC DNA]</scope>
    <source>
        <strain evidence="3">JCM 14370</strain>
    </source>
</reference>